<name>A0ABM9MAJ7_9MYCO</name>
<evidence type="ECO:0000256" key="2">
    <source>
        <dbReference type="ARBA" id="ARBA00023034"/>
    </source>
</evidence>
<dbReference type="Pfam" id="PF05719">
    <property type="entry name" value="GPP34"/>
    <property type="match status" value="1"/>
</dbReference>
<evidence type="ECO:0000313" key="5">
    <source>
        <dbReference type="EMBL" id="CAJ1580420.1"/>
    </source>
</evidence>
<evidence type="ECO:0000256" key="3">
    <source>
        <dbReference type="ARBA" id="ARBA00023121"/>
    </source>
</evidence>
<keyword evidence="2" id="KW-0333">Golgi apparatus</keyword>
<keyword evidence="3" id="KW-0446">Lipid-binding</keyword>
<dbReference type="InterPro" id="IPR038261">
    <property type="entry name" value="GPP34-like_sf"/>
</dbReference>
<organism evidence="5 6">
    <name type="scientific">[Mycobacterium] wendilense</name>
    <dbReference type="NCBI Taxonomy" id="3064284"/>
    <lineage>
        <taxon>Bacteria</taxon>
        <taxon>Bacillati</taxon>
        <taxon>Actinomycetota</taxon>
        <taxon>Actinomycetes</taxon>
        <taxon>Mycobacteriales</taxon>
        <taxon>Mycobacteriaceae</taxon>
        <taxon>Mycolicibacter</taxon>
    </lineage>
</organism>
<dbReference type="Gene3D" id="1.10.3630.10">
    <property type="entry name" value="yeast vps74-n-term truncation variant domain like"/>
    <property type="match status" value="1"/>
</dbReference>
<keyword evidence="4" id="KW-0472">Membrane</keyword>
<sequence length="219" mass="24238">MPAIAEELLLLLLDNASAQPALDPSRRRRVLAGAVLLDLAYQWRLRPAAPGEPVPEGRLIALVGPDDGDPTSGWAWQRLARKPRTAKSAVAKLQRDVETRLLDQLEYAGLLRRTPLYTKRFRRDYAWLLTDRNRAARVRSQLLRVLITGTEPAPATAAVITLLHTVGGLDELLSFDDRARRWVWQRAAEIASGSWVAADSDLAEVNLAVVAATVRAALR</sequence>
<evidence type="ECO:0000313" key="6">
    <source>
        <dbReference type="Proteomes" id="UP001190466"/>
    </source>
</evidence>
<dbReference type="InterPro" id="IPR008628">
    <property type="entry name" value="GPP34-like"/>
</dbReference>
<proteinExistence type="predicted"/>
<dbReference type="RefSeq" id="WP_316514838.1">
    <property type="nucleotide sequence ID" value="NZ_OY726395.1"/>
</dbReference>
<evidence type="ECO:0000256" key="1">
    <source>
        <dbReference type="ARBA" id="ARBA00004255"/>
    </source>
</evidence>
<evidence type="ECO:0000256" key="4">
    <source>
        <dbReference type="ARBA" id="ARBA00023136"/>
    </source>
</evidence>
<gene>
    <name evidence="5" type="ORF">MU0050_001034</name>
</gene>
<dbReference type="Proteomes" id="UP001190466">
    <property type="component" value="Chromosome"/>
</dbReference>
<keyword evidence="6" id="KW-1185">Reference proteome</keyword>
<dbReference type="EMBL" id="OY726395">
    <property type="protein sequence ID" value="CAJ1580420.1"/>
    <property type="molecule type" value="Genomic_DNA"/>
</dbReference>
<comment type="subcellular location">
    <subcellularLocation>
        <location evidence="1">Golgi apparatus membrane</location>
        <topology evidence="1">Peripheral membrane protein</topology>
        <orientation evidence="1">Cytoplasmic side</orientation>
    </subcellularLocation>
</comment>
<accession>A0ABM9MAJ7</accession>
<protein>
    <submittedName>
        <fullName evidence="5">GPP34 family phosphoprotein</fullName>
    </submittedName>
</protein>
<reference evidence="5 6" key="1">
    <citation type="submission" date="2023-08" db="EMBL/GenBank/DDBJ databases">
        <authorList>
            <person name="Folkvardsen B D."/>
            <person name="Norman A."/>
        </authorList>
    </citation>
    <scope>NUCLEOTIDE SEQUENCE [LARGE SCALE GENOMIC DNA]</scope>
    <source>
        <strain evidence="5 6">Mu0050</strain>
    </source>
</reference>